<name>A0A0A2M8H0_9FLAO</name>
<dbReference type="Proteomes" id="UP000030152">
    <property type="component" value="Unassembled WGS sequence"/>
</dbReference>
<reference evidence="4 5" key="1">
    <citation type="submission" date="2013-09" db="EMBL/GenBank/DDBJ databases">
        <authorList>
            <person name="Zeng Z."/>
            <person name="Chen C."/>
        </authorList>
    </citation>
    <scope>NUCLEOTIDE SEQUENCE [LARGE SCALE GENOMIC DNA]</scope>
    <source>
        <strain evidence="4 5">WB 3.3-2</strain>
    </source>
</reference>
<evidence type="ECO:0000256" key="2">
    <source>
        <dbReference type="ARBA" id="ARBA00023002"/>
    </source>
</evidence>
<evidence type="ECO:0000313" key="5">
    <source>
        <dbReference type="Proteomes" id="UP000030152"/>
    </source>
</evidence>
<sequence length="300" mass="32650">MKKDYEVIIIGGSYAGLSSAMALGRALRSVLIIDAGEPCNRQTPHSHNFITHDGETPGTISVKAKEQVLKYPTVTFLEAKAAQGLKTDAGFEIITDANETFSAGKLLFATGIKDIMPDIDGFAQCWGISVIHCPYCHGYEVKNMKTAILANGEAAYHYGFLLTQWTKDLTIFTNGKANFTDEQLGKLKKHDISIIETPVTSLNQTNGQLKNIVLANGDIHNFTVMYSRVPFVQHTNIPQQLGCTVDENGFIQTAEMQKTTVAGIYAAGDCTTMMRSVAVAVADGMRAGAFINHEMQAESF</sequence>
<protein>
    <submittedName>
        <fullName evidence="4">Pyridine nucleotide-disulfide oxidoreductase</fullName>
    </submittedName>
</protein>
<gene>
    <name evidence="4" type="ORF">Q765_04310</name>
</gene>
<evidence type="ECO:0000313" key="4">
    <source>
        <dbReference type="EMBL" id="KGO87723.1"/>
    </source>
</evidence>
<keyword evidence="1" id="KW-0285">Flavoprotein</keyword>
<dbReference type="InterPro" id="IPR050097">
    <property type="entry name" value="Ferredoxin-NADP_redctase_2"/>
</dbReference>
<keyword evidence="2" id="KW-0560">Oxidoreductase</keyword>
<dbReference type="SUPFAM" id="SSF51905">
    <property type="entry name" value="FAD/NAD(P)-binding domain"/>
    <property type="match status" value="1"/>
</dbReference>
<feature type="domain" description="FAD/NAD(P)-binding" evidence="3">
    <location>
        <begin position="5"/>
        <end position="284"/>
    </location>
</feature>
<keyword evidence="5" id="KW-1185">Reference proteome</keyword>
<comment type="caution">
    <text evidence="4">The sequence shown here is derived from an EMBL/GenBank/DDBJ whole genome shotgun (WGS) entry which is preliminary data.</text>
</comment>
<dbReference type="GO" id="GO:0016491">
    <property type="term" value="F:oxidoreductase activity"/>
    <property type="evidence" value="ECO:0007669"/>
    <property type="project" value="UniProtKB-KW"/>
</dbReference>
<dbReference type="InterPro" id="IPR023753">
    <property type="entry name" value="FAD/NAD-binding_dom"/>
</dbReference>
<accession>A0A0A2M8H0</accession>
<dbReference type="AlphaFoldDB" id="A0A0A2M8H0"/>
<dbReference type="Gene3D" id="3.50.50.60">
    <property type="entry name" value="FAD/NAD(P)-binding domain"/>
    <property type="match status" value="2"/>
</dbReference>
<evidence type="ECO:0000259" key="3">
    <source>
        <dbReference type="Pfam" id="PF07992"/>
    </source>
</evidence>
<dbReference type="STRING" id="1121895.GCA_000378485_01658"/>
<dbReference type="eggNOG" id="COG0492">
    <property type="taxonomic scope" value="Bacteria"/>
</dbReference>
<dbReference type="PANTHER" id="PTHR48105">
    <property type="entry name" value="THIOREDOXIN REDUCTASE 1-RELATED-RELATED"/>
    <property type="match status" value="1"/>
</dbReference>
<organism evidence="4 5">
    <name type="scientific">Flavobacterium rivuli WB 3.3-2 = DSM 21788</name>
    <dbReference type="NCBI Taxonomy" id="1121895"/>
    <lineage>
        <taxon>Bacteria</taxon>
        <taxon>Pseudomonadati</taxon>
        <taxon>Bacteroidota</taxon>
        <taxon>Flavobacteriia</taxon>
        <taxon>Flavobacteriales</taxon>
        <taxon>Flavobacteriaceae</taxon>
        <taxon>Flavobacterium</taxon>
    </lineage>
</organism>
<dbReference type="Pfam" id="PF07992">
    <property type="entry name" value="Pyr_redox_2"/>
    <property type="match status" value="1"/>
</dbReference>
<evidence type="ECO:0000256" key="1">
    <source>
        <dbReference type="ARBA" id="ARBA00022630"/>
    </source>
</evidence>
<dbReference type="OrthoDB" id="9806179at2"/>
<proteinExistence type="predicted"/>
<dbReference type="InterPro" id="IPR036188">
    <property type="entry name" value="FAD/NAD-bd_sf"/>
</dbReference>
<dbReference type="PRINTS" id="PR00469">
    <property type="entry name" value="PNDRDTASEII"/>
</dbReference>
<dbReference type="PRINTS" id="PR00368">
    <property type="entry name" value="FADPNR"/>
</dbReference>
<dbReference type="EMBL" id="JRLX01000003">
    <property type="protein sequence ID" value="KGO87723.1"/>
    <property type="molecule type" value="Genomic_DNA"/>
</dbReference>